<keyword evidence="14" id="KW-1185">Reference proteome</keyword>
<dbReference type="Pfam" id="PF22099">
    <property type="entry name" value="MRS2-like"/>
    <property type="match status" value="1"/>
</dbReference>
<reference evidence="13 14" key="1">
    <citation type="journal article" date="2007" name="Nat. Biotechnol.">
        <title>Genome sequence of the lignocellulose-bioconverting and xylose-fermenting yeast Pichia stipitis.</title>
        <authorList>
            <person name="Jeffries T.W."/>
            <person name="Grigoriev I.V."/>
            <person name="Grimwood J."/>
            <person name="Laplaza J.M."/>
            <person name="Aerts A."/>
            <person name="Salamov A."/>
            <person name="Schmutz J."/>
            <person name="Lindquist E."/>
            <person name="Dehal P."/>
            <person name="Shapiro H."/>
            <person name="Jin Y.S."/>
            <person name="Passoth V."/>
            <person name="Richardson P.M."/>
        </authorList>
    </citation>
    <scope>NUCLEOTIDE SEQUENCE [LARGE SCALE GENOMIC DNA]</scope>
    <source>
        <strain evidence="14">ATCC 58785 / CBS 6054 / NBRC 10063 / NRRL Y-11545</strain>
    </source>
</reference>
<dbReference type="GO" id="GO:0045016">
    <property type="term" value="P:mitochondrial magnesium ion transmembrane transport"/>
    <property type="evidence" value="ECO:0007669"/>
    <property type="project" value="EnsemblFungi"/>
</dbReference>
<dbReference type="Proteomes" id="UP000002258">
    <property type="component" value="Chromosome 5"/>
</dbReference>
<dbReference type="Gene3D" id="2.40.128.330">
    <property type="match status" value="1"/>
</dbReference>
<keyword evidence="9 12" id="KW-0472">Membrane</keyword>
<evidence type="ECO:0000256" key="1">
    <source>
        <dbReference type="ARBA" id="ARBA00004448"/>
    </source>
</evidence>
<feature type="non-terminal residue" evidence="13">
    <location>
        <position position="1"/>
    </location>
</feature>
<comment type="function">
    <text evidence="10">Mitochondrial inner membrane magnesium transporter required for mitochondrial magnesium homeostasis. Modulates the conductance of the MRS2 channel. Involved in the splicing of mRNA group II introns in mitochondria by affecting mitochondrial magnesium concentrations, which are critical for group II intron splicing.</text>
</comment>
<keyword evidence="12" id="KW-0496">Mitochondrion</keyword>
<feature type="transmembrane region" description="Helical" evidence="12">
    <location>
        <begin position="315"/>
        <end position="333"/>
    </location>
</feature>
<evidence type="ECO:0000256" key="8">
    <source>
        <dbReference type="ARBA" id="ARBA00023065"/>
    </source>
</evidence>
<organism evidence="13 14">
    <name type="scientific">Scheffersomyces stipitis (strain ATCC 58785 / CBS 6054 / NBRC 10063 / NRRL Y-11545)</name>
    <name type="common">Yeast</name>
    <name type="synonym">Pichia stipitis</name>
    <dbReference type="NCBI Taxonomy" id="322104"/>
    <lineage>
        <taxon>Eukaryota</taxon>
        <taxon>Fungi</taxon>
        <taxon>Dikarya</taxon>
        <taxon>Ascomycota</taxon>
        <taxon>Saccharomycotina</taxon>
        <taxon>Pichiomycetes</taxon>
        <taxon>Debaryomycetaceae</taxon>
        <taxon>Scheffersomyces</taxon>
    </lineage>
</organism>
<dbReference type="eggNOG" id="KOG2662">
    <property type="taxonomic scope" value="Eukaryota"/>
</dbReference>
<feature type="transmembrane region" description="Helical" evidence="12">
    <location>
        <begin position="284"/>
        <end position="303"/>
    </location>
</feature>
<dbReference type="GeneID" id="4839217"/>
<dbReference type="RefSeq" id="XP_001384750.2">
    <property type="nucleotide sequence ID" value="XM_001384713.1"/>
</dbReference>
<evidence type="ECO:0000256" key="10">
    <source>
        <dbReference type="ARBA" id="ARBA00037564"/>
    </source>
</evidence>
<evidence type="ECO:0000313" key="14">
    <source>
        <dbReference type="Proteomes" id="UP000002258"/>
    </source>
</evidence>
<dbReference type="EMBL" id="CP000499">
    <property type="protein sequence ID" value="ABN66721.2"/>
    <property type="molecule type" value="Genomic_DNA"/>
</dbReference>
<evidence type="ECO:0000256" key="11">
    <source>
        <dbReference type="ARBA" id="ARBA00038721"/>
    </source>
</evidence>
<dbReference type="GO" id="GO:0015095">
    <property type="term" value="F:magnesium ion transmembrane transporter activity"/>
    <property type="evidence" value="ECO:0007669"/>
    <property type="project" value="EnsemblFungi"/>
</dbReference>
<dbReference type="CDD" id="cd12823">
    <property type="entry name" value="Mrs2_Mfm1p-like"/>
    <property type="match status" value="1"/>
</dbReference>
<keyword evidence="12" id="KW-0999">Mitochondrion inner membrane</keyword>
<dbReference type="FunCoup" id="A3LV64">
    <property type="interactions" value="333"/>
</dbReference>
<comment type="similarity">
    <text evidence="2 12">Belongs to the CorA metal ion transporter (MIT) (TC 1.A.35) family.</text>
</comment>
<accession>A3LV64</accession>
<gene>
    <name evidence="13" type="primary">MRS2.2</name>
    <name evidence="13" type="ORF">PICST_47013</name>
</gene>
<name>A3LV64_PICST</name>
<dbReference type="InterPro" id="IPR039204">
    <property type="entry name" value="MRS2-like"/>
</dbReference>
<evidence type="ECO:0000256" key="7">
    <source>
        <dbReference type="ARBA" id="ARBA00022989"/>
    </source>
</evidence>
<dbReference type="Gene3D" id="1.20.58.340">
    <property type="entry name" value="Magnesium transport protein CorA, transmembrane region"/>
    <property type="match status" value="1"/>
</dbReference>
<dbReference type="InParanoid" id="A3LV64"/>
<dbReference type="HOGENOM" id="CLU_025144_1_0_1"/>
<comment type="subcellular location">
    <subcellularLocation>
        <location evidence="1 12">Mitochondrion inner membrane</location>
        <topology evidence="1 12">Multi-pass membrane protein</topology>
    </subcellularLocation>
</comment>
<evidence type="ECO:0000256" key="2">
    <source>
        <dbReference type="ARBA" id="ARBA00009765"/>
    </source>
</evidence>
<keyword evidence="6" id="KW-0809">Transit peptide</keyword>
<evidence type="ECO:0000256" key="4">
    <source>
        <dbReference type="ARBA" id="ARBA00022692"/>
    </source>
</evidence>
<sequence length="365" mass="41716">TDNDIIRCTIFDDKGNMIHHGKEIPKQKFMRLYNLAPRDFRKISRHQHGSATASSTVVSNINVDIVPSIVTRTYGILLNLLNIRALIKHDKVVVFDSFRSSSGGSRLNESHSHSQFLHDLSDRLRNTSGETLPYEFRALESILIHAMSNLSTEMKVHSTVLQNILHGLEDSIDREKLRYLLIRSKKITQFHQKAKLIRDLIYNMLEQDDEELNALFLTDIFNGHPRTGSNHEEVELLLESYYQTSDEIVQTVENLISQIKTTEEIINVVLDSNRNELMLLGLKFSTGLLSMGIVMYTAALYGMNLENFIEETDGGFELVVVVSSISLLLLYMFSVKQLSKLQKVTMTGVGREESIIHNHQHQKKF</sequence>
<comment type="subunit">
    <text evidence="11">Forms homooligomers. Interacts with MRS2.</text>
</comment>
<protein>
    <recommendedName>
        <fullName evidence="12">Magnesium transporter</fullName>
    </recommendedName>
</protein>
<evidence type="ECO:0000313" key="13">
    <source>
        <dbReference type="EMBL" id="ABN66721.2"/>
    </source>
</evidence>
<dbReference type="GO" id="GO:0005743">
    <property type="term" value="C:mitochondrial inner membrane"/>
    <property type="evidence" value="ECO:0007669"/>
    <property type="project" value="UniProtKB-SubCell"/>
</dbReference>
<evidence type="ECO:0000256" key="12">
    <source>
        <dbReference type="RuleBase" id="RU366042"/>
    </source>
</evidence>
<evidence type="ECO:0000256" key="6">
    <source>
        <dbReference type="ARBA" id="ARBA00022946"/>
    </source>
</evidence>
<keyword evidence="3 12" id="KW-0813">Transport</keyword>
<evidence type="ECO:0000256" key="5">
    <source>
        <dbReference type="ARBA" id="ARBA00022842"/>
    </source>
</evidence>
<evidence type="ECO:0000256" key="3">
    <source>
        <dbReference type="ARBA" id="ARBA00022448"/>
    </source>
</evidence>
<keyword evidence="7 12" id="KW-1133">Transmembrane helix</keyword>
<proteinExistence type="inferred from homology"/>
<dbReference type="OrthoDB" id="10251508at2759"/>
<dbReference type="OMA" id="TRNNCII"/>
<keyword evidence="4 12" id="KW-0812">Transmembrane</keyword>
<keyword evidence="8 12" id="KW-0406">Ion transport</keyword>
<keyword evidence="5 12" id="KW-0460">Magnesium</keyword>
<dbReference type="AlphaFoldDB" id="A3LV64"/>
<dbReference type="KEGG" id="pic:PICST_47013"/>
<evidence type="ECO:0000256" key="9">
    <source>
        <dbReference type="ARBA" id="ARBA00023136"/>
    </source>
</evidence>
<dbReference type="PANTHER" id="PTHR13890">
    <property type="entry name" value="RNA SPLICING PROTEIN MRS2, MITOCHONDRIAL"/>
    <property type="match status" value="1"/>
</dbReference>
<dbReference type="PANTHER" id="PTHR13890:SF0">
    <property type="entry name" value="MAGNESIUM TRANSPORTER MRS2 HOMOLOG, MITOCHONDRIAL"/>
    <property type="match status" value="1"/>
</dbReference>